<dbReference type="InterPro" id="IPR050261">
    <property type="entry name" value="FrsA_esterase"/>
</dbReference>
<dbReference type="InterPro" id="IPR000383">
    <property type="entry name" value="Xaa-Pro-like_dom"/>
</dbReference>
<keyword evidence="5" id="KW-1185">Reference proteome</keyword>
<dbReference type="GO" id="GO:0052689">
    <property type="term" value="F:carboxylic ester hydrolase activity"/>
    <property type="evidence" value="ECO:0007669"/>
    <property type="project" value="UniProtKB-ARBA"/>
</dbReference>
<dbReference type="SUPFAM" id="SSF53474">
    <property type="entry name" value="alpha/beta-Hydrolases"/>
    <property type="match status" value="1"/>
</dbReference>
<dbReference type="AlphaFoldDB" id="A0A5J6ZC12"/>
<dbReference type="Proteomes" id="UP000326711">
    <property type="component" value="Chromosome"/>
</dbReference>
<sequence length="311" mass="33284">MTSSTTPSDACTFTRSDEWFTSDGLRCAAAVYRPEADRPTTPAIVMAHGFGTPRALGLYRYAEAFAQAGYIVVVFDYRFFGESEGEPRQLLSVKRQLEDWRQAIRFTRSLEGVDPTRIIGWGTSFAGGHVLTLAGEGEKLAAVIAQVPHVSGPAAVRSVGLKAVLRIAPVAAADLVSSVLGREPHYIDSVGNPGDVAIMTSPDAMDGKDRLVATSGVVPGVYPENVAARIGAWIGFYSPGRKAGRIACPTLVQIMTKDAITPAATATKVALKIPEVSIKIHEGNHFDPYVDPSFPSIIAEQLEFLNSKVPL</sequence>
<evidence type="ECO:0000313" key="5">
    <source>
        <dbReference type="Proteomes" id="UP000326711"/>
    </source>
</evidence>
<proteinExistence type="inferred from homology"/>
<dbReference type="PANTHER" id="PTHR22946">
    <property type="entry name" value="DIENELACTONE HYDROLASE DOMAIN-CONTAINING PROTEIN-RELATED"/>
    <property type="match status" value="1"/>
</dbReference>
<keyword evidence="2 4" id="KW-0378">Hydrolase</keyword>
<dbReference type="InterPro" id="IPR029058">
    <property type="entry name" value="AB_hydrolase_fold"/>
</dbReference>
<dbReference type="PANTHER" id="PTHR22946:SF9">
    <property type="entry name" value="POLYKETIDE TRANSFERASE AF380"/>
    <property type="match status" value="1"/>
</dbReference>
<comment type="similarity">
    <text evidence="1">Belongs to the AB hydrolase superfamily.</text>
</comment>
<accession>A0A5J6ZC12</accession>
<gene>
    <name evidence="4" type="ORF">CUROG_08595</name>
</gene>
<dbReference type="OrthoDB" id="5902829at2"/>
<dbReference type="Gene3D" id="1.10.10.800">
    <property type="match status" value="1"/>
</dbReference>
<dbReference type="EMBL" id="CP045032">
    <property type="protein sequence ID" value="QFQ03067.1"/>
    <property type="molecule type" value="Genomic_DNA"/>
</dbReference>
<dbReference type="KEGG" id="cuo:CUROG_08595"/>
<reference evidence="5" key="1">
    <citation type="submission" date="2019-10" db="EMBL/GenBank/DDBJ databases">
        <title>Complete genome sequence of Corynebacterium urogenitalis DSM 108747, isolated from the genital tract of a cow.</title>
        <authorList>
            <person name="Ruckert C."/>
            <person name="Ballas P."/>
            <person name="Wagener K."/>
            <person name="Drillich M."/>
            <person name="Kaempfer P."/>
            <person name="Busse H.-J."/>
            <person name="Ehling-Schulz M."/>
        </authorList>
    </citation>
    <scope>NUCLEOTIDE SEQUENCE [LARGE SCALE GENOMIC DNA]</scope>
    <source>
        <strain evidence="5">LMM 1652</strain>
    </source>
</reference>
<feature type="domain" description="Xaa-Pro dipeptidyl-peptidase-like" evidence="3">
    <location>
        <begin position="23"/>
        <end position="167"/>
    </location>
</feature>
<evidence type="ECO:0000256" key="1">
    <source>
        <dbReference type="ARBA" id="ARBA00008645"/>
    </source>
</evidence>
<name>A0A5J6ZC12_9CORY</name>
<dbReference type="Gene3D" id="3.40.50.1820">
    <property type="entry name" value="alpha/beta hydrolase"/>
    <property type="match status" value="1"/>
</dbReference>
<dbReference type="Pfam" id="PF02129">
    <property type="entry name" value="Peptidase_S15"/>
    <property type="match status" value="1"/>
</dbReference>
<evidence type="ECO:0000256" key="2">
    <source>
        <dbReference type="ARBA" id="ARBA00022801"/>
    </source>
</evidence>
<evidence type="ECO:0000259" key="3">
    <source>
        <dbReference type="Pfam" id="PF02129"/>
    </source>
</evidence>
<protein>
    <submittedName>
        <fullName evidence="4">Alpha/beta hydrolase family protein</fullName>
    </submittedName>
</protein>
<organism evidence="4 5">
    <name type="scientific">Corynebacterium urogenitale</name>
    <dbReference type="NCBI Taxonomy" id="2487892"/>
    <lineage>
        <taxon>Bacteria</taxon>
        <taxon>Bacillati</taxon>
        <taxon>Actinomycetota</taxon>
        <taxon>Actinomycetes</taxon>
        <taxon>Mycobacteriales</taxon>
        <taxon>Corynebacteriaceae</taxon>
        <taxon>Corynebacterium</taxon>
    </lineage>
</organism>
<evidence type="ECO:0000313" key="4">
    <source>
        <dbReference type="EMBL" id="QFQ03067.1"/>
    </source>
</evidence>
<dbReference type="RefSeq" id="WP_151903353.1">
    <property type="nucleotide sequence ID" value="NZ_CP045032.1"/>
</dbReference>